<evidence type="ECO:0000256" key="2">
    <source>
        <dbReference type="SAM" id="Coils"/>
    </source>
</evidence>
<dbReference type="Proteomes" id="UP000001169">
    <property type="component" value="Chromosome I"/>
</dbReference>
<evidence type="ECO:0000313" key="4">
    <source>
        <dbReference type="EMBL" id="AAV48076.1"/>
    </source>
</evidence>
<dbReference type="HOGENOM" id="CLU_049301_11_4_2"/>
<reference evidence="4 5" key="1">
    <citation type="journal article" date="2004" name="Genome Res.">
        <title>Genome sequence of Haloarcula marismortui: a halophilic archaeon from the Dead Sea.</title>
        <authorList>
            <person name="Baliga N.S."/>
            <person name="Bonneau R."/>
            <person name="Facciotti M.T."/>
            <person name="Pan M."/>
            <person name="Glusman G."/>
            <person name="Deutsch E.W."/>
            <person name="Shannon P."/>
            <person name="Chiu Y."/>
            <person name="Weng R.S."/>
            <person name="Gan R.R."/>
            <person name="Hung P."/>
            <person name="Date S.V."/>
            <person name="Marcotte E."/>
            <person name="Hood L."/>
            <person name="Ng W.V."/>
        </authorList>
    </citation>
    <scope>NUCLEOTIDE SEQUENCE [LARGE SCALE GENOMIC DNA]</scope>
    <source>
        <strain evidence="5">ATCC 43049 / DSM 3752 / JCM 8966 / VKM B-1809</strain>
    </source>
</reference>
<dbReference type="KEGG" id="hma:rrnAC3395"/>
<proteinExistence type="inferred from homology"/>
<dbReference type="PANTHER" id="PTHR46268">
    <property type="entry name" value="STRESS RESPONSE PROTEIN NHAX"/>
    <property type="match status" value="1"/>
</dbReference>
<dbReference type="STRING" id="272569.rrnAC3395"/>
<name>Q5UXC7_HALMA</name>
<keyword evidence="5" id="KW-1185">Reference proteome</keyword>
<dbReference type="InterPro" id="IPR006015">
    <property type="entry name" value="Universal_stress_UspA"/>
</dbReference>
<dbReference type="InterPro" id="IPR006016">
    <property type="entry name" value="UspA"/>
</dbReference>
<dbReference type="PATRIC" id="fig|272569.17.peg.3913"/>
<dbReference type="InterPro" id="IPR014729">
    <property type="entry name" value="Rossmann-like_a/b/a_fold"/>
</dbReference>
<dbReference type="PRINTS" id="PR01438">
    <property type="entry name" value="UNVRSLSTRESS"/>
</dbReference>
<dbReference type="Gene3D" id="3.40.50.620">
    <property type="entry name" value="HUPs"/>
    <property type="match status" value="1"/>
</dbReference>
<feature type="coiled-coil region" evidence="2">
    <location>
        <begin position="58"/>
        <end position="85"/>
    </location>
</feature>
<dbReference type="AlphaFoldDB" id="Q5UXC7"/>
<dbReference type="Pfam" id="PF00582">
    <property type="entry name" value="Usp"/>
    <property type="match status" value="1"/>
</dbReference>
<dbReference type="eggNOG" id="arCOG02053">
    <property type="taxonomic scope" value="Archaea"/>
</dbReference>
<evidence type="ECO:0000259" key="3">
    <source>
        <dbReference type="Pfam" id="PF00582"/>
    </source>
</evidence>
<dbReference type="PANTHER" id="PTHR46268:SF24">
    <property type="entry name" value="UNIVERSAL STRESS PROTEIN"/>
    <property type="match status" value="1"/>
</dbReference>
<dbReference type="CDD" id="cd00293">
    <property type="entry name" value="USP-like"/>
    <property type="match status" value="1"/>
</dbReference>
<feature type="domain" description="UspA" evidence="3">
    <location>
        <begin position="4"/>
        <end position="146"/>
    </location>
</feature>
<keyword evidence="2" id="KW-0175">Coiled coil</keyword>
<dbReference type="SUPFAM" id="SSF52402">
    <property type="entry name" value="Adenine nucleotide alpha hydrolases-like"/>
    <property type="match status" value="1"/>
</dbReference>
<evidence type="ECO:0000313" key="5">
    <source>
        <dbReference type="Proteomes" id="UP000001169"/>
    </source>
</evidence>
<protein>
    <submittedName>
        <fullName evidence="4">Universal stress protein family</fullName>
    </submittedName>
</protein>
<organism evidence="4 5">
    <name type="scientific">Haloarcula marismortui (strain ATCC 43049 / DSM 3752 / JCM 8966 / VKM B-1809)</name>
    <name type="common">Halobacterium marismortui</name>
    <dbReference type="NCBI Taxonomy" id="272569"/>
    <lineage>
        <taxon>Archaea</taxon>
        <taxon>Methanobacteriati</taxon>
        <taxon>Methanobacteriota</taxon>
        <taxon>Stenosarchaea group</taxon>
        <taxon>Halobacteria</taxon>
        <taxon>Halobacteriales</taxon>
        <taxon>Haloarculaceae</taxon>
        <taxon>Haloarcula</taxon>
    </lineage>
</organism>
<accession>Q5UXC7</accession>
<dbReference type="EMBL" id="AY596297">
    <property type="protein sequence ID" value="AAV48076.1"/>
    <property type="molecule type" value="Genomic_DNA"/>
</dbReference>
<evidence type="ECO:0000256" key="1">
    <source>
        <dbReference type="ARBA" id="ARBA00008791"/>
    </source>
</evidence>
<dbReference type="PaxDb" id="272569-rrnAC3395"/>
<dbReference type="EnsemblBacteria" id="AAV48076">
    <property type="protein sequence ID" value="AAV48076"/>
    <property type="gene ID" value="rrnAC3395"/>
</dbReference>
<comment type="similarity">
    <text evidence="1">Belongs to the universal stress protein A family.</text>
</comment>
<gene>
    <name evidence="4" type="primary">usp24</name>
    <name evidence="4" type="ordered locus">rrnAC3395</name>
</gene>
<sequence>MGRMAKRILVPVDSSDQASVACEFAAEEYPDATLVLLHVINPAEAGYSAEASIPSFSEEWYETQKATAEDLLDDLESEVTEAGVESVERVIEVGRPTKVIVEYADDHDISQIVMGSHGRSGMSRILLGSVAEIVVRRASIPVTVVR</sequence>